<organism evidence="5 6">
    <name type="scientific">Paracoccus litorisediminis</name>
    <dbReference type="NCBI Taxonomy" id="2006130"/>
    <lineage>
        <taxon>Bacteria</taxon>
        <taxon>Pseudomonadati</taxon>
        <taxon>Pseudomonadota</taxon>
        <taxon>Alphaproteobacteria</taxon>
        <taxon>Rhodobacterales</taxon>
        <taxon>Paracoccaceae</taxon>
        <taxon>Paracoccus</taxon>
    </lineage>
</organism>
<keyword evidence="6" id="KW-1185">Reference proteome</keyword>
<proteinExistence type="inferred from homology"/>
<sequence>MSKSLTKAELITELASRAGTDKKAATAIIEALSGLIHDQVVAGGAVTIPEVGKIYCRERAARTVRNPSTGAAIEKEADRAVKMTFAKTIKDKVNA</sequence>
<keyword evidence="3 5" id="KW-0238">DNA-binding</keyword>
<keyword evidence="2" id="KW-0226">DNA condensation</keyword>
<comment type="similarity">
    <text evidence="1 4">Belongs to the bacterial histone-like protein family.</text>
</comment>
<dbReference type="SUPFAM" id="SSF47729">
    <property type="entry name" value="IHF-like DNA-binding proteins"/>
    <property type="match status" value="1"/>
</dbReference>
<dbReference type="Pfam" id="PF00216">
    <property type="entry name" value="Bac_DNA_binding"/>
    <property type="match status" value="1"/>
</dbReference>
<gene>
    <name evidence="5" type="ORF">GL300_22830</name>
</gene>
<reference evidence="5 6" key="1">
    <citation type="submission" date="2019-11" db="EMBL/GenBank/DDBJ databases">
        <authorList>
            <person name="Dong K."/>
        </authorList>
    </citation>
    <scope>NUCLEOTIDE SEQUENCE [LARGE SCALE GENOMIC DNA]</scope>
    <source>
        <strain evidence="5 6">NBRC 112902</strain>
    </source>
</reference>
<dbReference type="Gene3D" id="4.10.520.10">
    <property type="entry name" value="IHF-like DNA-binding proteins"/>
    <property type="match status" value="1"/>
</dbReference>
<dbReference type="PANTHER" id="PTHR33175:SF3">
    <property type="entry name" value="DNA-BINDING PROTEIN HU-BETA"/>
    <property type="match status" value="1"/>
</dbReference>
<protein>
    <submittedName>
        <fullName evidence="5">HU family DNA-binding protein</fullName>
    </submittedName>
</protein>
<dbReference type="InterPro" id="IPR000119">
    <property type="entry name" value="Hist_DNA-bd"/>
</dbReference>
<dbReference type="AlphaFoldDB" id="A0A844HUM1"/>
<evidence type="ECO:0000256" key="4">
    <source>
        <dbReference type="RuleBase" id="RU003939"/>
    </source>
</evidence>
<dbReference type="SMART" id="SM00411">
    <property type="entry name" value="BHL"/>
    <property type="match status" value="1"/>
</dbReference>
<dbReference type="GO" id="GO:0003677">
    <property type="term" value="F:DNA binding"/>
    <property type="evidence" value="ECO:0007669"/>
    <property type="project" value="UniProtKB-KW"/>
</dbReference>
<evidence type="ECO:0000256" key="2">
    <source>
        <dbReference type="ARBA" id="ARBA00023067"/>
    </source>
</evidence>
<dbReference type="GO" id="GO:0030527">
    <property type="term" value="F:structural constituent of chromatin"/>
    <property type="evidence" value="ECO:0007669"/>
    <property type="project" value="InterPro"/>
</dbReference>
<evidence type="ECO:0000256" key="1">
    <source>
        <dbReference type="ARBA" id="ARBA00010529"/>
    </source>
</evidence>
<dbReference type="EMBL" id="WMIG01000024">
    <property type="protein sequence ID" value="MTH62037.1"/>
    <property type="molecule type" value="Genomic_DNA"/>
</dbReference>
<evidence type="ECO:0000313" key="5">
    <source>
        <dbReference type="EMBL" id="MTH62037.1"/>
    </source>
</evidence>
<dbReference type="InterPro" id="IPR010992">
    <property type="entry name" value="IHF-like_DNA-bd_dom_sf"/>
</dbReference>
<dbReference type="RefSeq" id="WP_155041988.1">
    <property type="nucleotide sequence ID" value="NZ_WMIG01000024.1"/>
</dbReference>
<dbReference type="Proteomes" id="UP000449846">
    <property type="component" value="Unassembled WGS sequence"/>
</dbReference>
<comment type="caution">
    <text evidence="5">The sequence shown here is derived from an EMBL/GenBank/DDBJ whole genome shotgun (WGS) entry which is preliminary data.</text>
</comment>
<dbReference type="OrthoDB" id="9799835at2"/>
<dbReference type="PANTHER" id="PTHR33175">
    <property type="entry name" value="DNA-BINDING PROTEIN HU"/>
    <property type="match status" value="1"/>
</dbReference>
<name>A0A844HUM1_9RHOB</name>
<accession>A0A844HUM1</accession>
<evidence type="ECO:0000256" key="3">
    <source>
        <dbReference type="ARBA" id="ARBA00023125"/>
    </source>
</evidence>
<dbReference type="GO" id="GO:0030261">
    <property type="term" value="P:chromosome condensation"/>
    <property type="evidence" value="ECO:0007669"/>
    <property type="project" value="UniProtKB-KW"/>
</dbReference>
<evidence type="ECO:0000313" key="6">
    <source>
        <dbReference type="Proteomes" id="UP000449846"/>
    </source>
</evidence>